<dbReference type="OrthoDB" id="1847229at2759"/>
<gene>
    <name evidence="2" type="ORF">AALP_AAs66747U001400</name>
</gene>
<reference evidence="3" key="1">
    <citation type="journal article" date="2015" name="Nat. Plants">
        <title>Genome expansion of Arabis alpina linked with retrotransposition and reduced symmetric DNA methylation.</title>
        <authorList>
            <person name="Willing E.M."/>
            <person name="Rawat V."/>
            <person name="Mandakova T."/>
            <person name="Maumus F."/>
            <person name="James G.V."/>
            <person name="Nordstroem K.J."/>
            <person name="Becker C."/>
            <person name="Warthmann N."/>
            <person name="Chica C."/>
            <person name="Szarzynska B."/>
            <person name="Zytnicki M."/>
            <person name="Albani M.C."/>
            <person name="Kiefer C."/>
            <person name="Bergonzi S."/>
            <person name="Castaings L."/>
            <person name="Mateos J.L."/>
            <person name="Berns M.C."/>
            <person name="Bujdoso N."/>
            <person name="Piofczyk T."/>
            <person name="de Lorenzo L."/>
            <person name="Barrero-Sicilia C."/>
            <person name="Mateos I."/>
            <person name="Piednoel M."/>
            <person name="Hagmann J."/>
            <person name="Chen-Min-Tao R."/>
            <person name="Iglesias-Fernandez R."/>
            <person name="Schuster S.C."/>
            <person name="Alonso-Blanco C."/>
            <person name="Roudier F."/>
            <person name="Carbonero P."/>
            <person name="Paz-Ares J."/>
            <person name="Davis S.J."/>
            <person name="Pecinka A."/>
            <person name="Quesneville H."/>
            <person name="Colot V."/>
            <person name="Lysak M.A."/>
            <person name="Weigel D."/>
            <person name="Coupland G."/>
            <person name="Schneeberger K."/>
        </authorList>
    </citation>
    <scope>NUCLEOTIDE SEQUENCE [LARGE SCALE GENOMIC DNA]</scope>
    <source>
        <strain evidence="3">cv. Pajares</strain>
    </source>
</reference>
<evidence type="ECO:0000256" key="1">
    <source>
        <dbReference type="SAM" id="MobiDB-lite"/>
    </source>
</evidence>
<sequence length="496" mass="56380">MEKSISQESGYSDSTCNISEPPDITNWFSSYVYESFQLSSLPKETETQVDEFSVRDPDQENLGVAVSKSKSPEKFVLNKDHNPMNKRMTQISNESLLSEPLDIESGCIKETETKFIENNVCPRSFEQELVSSSQVEDFSQSQSVLASDGLELSALGNSEYVKETQTENETAKVEGNNVCPSLFEQELVTSAKIVYLYVRLTNQSLCRLRISLSRSLFFRSLLMLETGFPAMKEETSSGIFRKAKSKQDDITPCRLESNGCRENVAADTAKEISSDYSYPDQGMKNKSSIGLFDASTKELKQQSSFSQEPLFREPIEKPSFSLGISQCSPKPQSPSKNDPSSHELRPKHIQETISMNSTRQKSPRKAARKVCLEENLESTDQESDDKENVHDKRTETGFVTLKKARFREAIDQCSMKKPNRRVLVECSSRKELQKIAREKDQEEERKKKRRVLGEMSNHQFPEAEEIAGKWRCPQKKKGKSVPPLKQLRLDAWIHKV</sequence>
<dbReference type="EMBL" id="KL990937">
    <property type="protein sequence ID" value="KFK22259.1"/>
    <property type="molecule type" value="Genomic_DNA"/>
</dbReference>
<dbReference type="AlphaFoldDB" id="A0A087FXA7"/>
<organism evidence="2 3">
    <name type="scientific">Arabis alpina</name>
    <name type="common">Alpine rock-cress</name>
    <dbReference type="NCBI Taxonomy" id="50452"/>
    <lineage>
        <taxon>Eukaryota</taxon>
        <taxon>Viridiplantae</taxon>
        <taxon>Streptophyta</taxon>
        <taxon>Embryophyta</taxon>
        <taxon>Tracheophyta</taxon>
        <taxon>Spermatophyta</taxon>
        <taxon>Magnoliopsida</taxon>
        <taxon>eudicotyledons</taxon>
        <taxon>Gunneridae</taxon>
        <taxon>Pentapetalae</taxon>
        <taxon>rosids</taxon>
        <taxon>malvids</taxon>
        <taxon>Brassicales</taxon>
        <taxon>Brassicaceae</taxon>
        <taxon>Arabideae</taxon>
        <taxon>Arabis</taxon>
    </lineage>
</organism>
<feature type="compositionally biased region" description="Basic and acidic residues" evidence="1">
    <location>
        <begin position="339"/>
        <end position="350"/>
    </location>
</feature>
<feature type="compositionally biased region" description="Acidic residues" evidence="1">
    <location>
        <begin position="374"/>
        <end position="385"/>
    </location>
</feature>
<evidence type="ECO:0000313" key="2">
    <source>
        <dbReference type="EMBL" id="KFK22259.1"/>
    </source>
</evidence>
<feature type="region of interest" description="Disordered" evidence="1">
    <location>
        <begin position="436"/>
        <end position="482"/>
    </location>
</feature>
<accession>A0A087FXA7</accession>
<feature type="region of interest" description="Disordered" evidence="1">
    <location>
        <begin position="1"/>
        <end position="20"/>
    </location>
</feature>
<feature type="compositionally biased region" description="Low complexity" evidence="1">
    <location>
        <begin position="325"/>
        <end position="336"/>
    </location>
</feature>
<feature type="compositionally biased region" description="Polar residues" evidence="1">
    <location>
        <begin position="351"/>
        <end position="360"/>
    </location>
</feature>
<evidence type="ECO:0000313" key="3">
    <source>
        <dbReference type="Proteomes" id="UP000029120"/>
    </source>
</evidence>
<dbReference type="PANTHER" id="PTHR36368:SF1">
    <property type="entry name" value="ATP-DEPENDENT CASEINOLYTIC PROTEASE_CROTONASE FAMILY PROTEIN"/>
    <property type="match status" value="1"/>
</dbReference>
<dbReference type="Proteomes" id="UP000029120">
    <property type="component" value="Unassembled WGS sequence"/>
</dbReference>
<feature type="compositionally biased region" description="Polar residues" evidence="1">
    <location>
        <begin position="1"/>
        <end position="18"/>
    </location>
</feature>
<feature type="compositionally biased region" description="Basic and acidic residues" evidence="1">
    <location>
        <begin position="436"/>
        <end position="445"/>
    </location>
</feature>
<proteinExistence type="predicted"/>
<protein>
    <submittedName>
        <fullName evidence="2">Uncharacterized protein</fullName>
    </submittedName>
</protein>
<keyword evidence="3" id="KW-1185">Reference proteome</keyword>
<feature type="region of interest" description="Disordered" evidence="1">
    <location>
        <begin position="321"/>
        <end position="391"/>
    </location>
</feature>
<dbReference type="PANTHER" id="PTHR36368">
    <property type="entry name" value="ATP-DEPENDENT CASEINOLYTIC PROTEASE/CROTONASE FAMILY PROTEIN"/>
    <property type="match status" value="1"/>
</dbReference>
<dbReference type="Gramene" id="KFK22259">
    <property type="protein sequence ID" value="KFK22259"/>
    <property type="gene ID" value="AALP_AAs66747U001400"/>
</dbReference>
<name>A0A087FXA7_ARAAL</name>